<dbReference type="EMBL" id="QGTQ01000030">
    <property type="protein sequence ID" value="PWV94488.1"/>
    <property type="molecule type" value="Genomic_DNA"/>
</dbReference>
<dbReference type="InterPro" id="IPR006083">
    <property type="entry name" value="PRK/URK"/>
</dbReference>
<protein>
    <submittedName>
        <fullName evidence="2">Uridine kinase</fullName>
    </submittedName>
</protein>
<comment type="caution">
    <text evidence="2">The sequence shown here is derived from an EMBL/GenBank/DDBJ whole genome shotgun (WGS) entry which is preliminary data.</text>
</comment>
<evidence type="ECO:0000259" key="1">
    <source>
        <dbReference type="Pfam" id="PF00485"/>
    </source>
</evidence>
<keyword evidence="3" id="KW-1185">Reference proteome</keyword>
<sequence>MKPIVFSISGPSGAGKSSLMEKTVEMLEDAVSFYFDAYQSTLHYPDQLFERLQAGEFVDPSEIKNDSFIRDLRELINGSTIVDPWGRTIHPAQTIVVEEPFGRLREGMSELIDGSVSIDIPLEISLSRRIIRNLTYDYINDSEEVRLAKVLQYVEGYNQYEGKVMRHLQQMVNARADVLLDGLKPADELVEELVSYIKQSR</sequence>
<dbReference type="SUPFAM" id="SSF52540">
    <property type="entry name" value="P-loop containing nucleoside triphosphate hydrolases"/>
    <property type="match status" value="1"/>
</dbReference>
<dbReference type="Gene3D" id="3.40.50.300">
    <property type="entry name" value="P-loop containing nucleotide triphosphate hydrolases"/>
    <property type="match status" value="1"/>
</dbReference>
<dbReference type="GO" id="GO:0016301">
    <property type="term" value="F:kinase activity"/>
    <property type="evidence" value="ECO:0007669"/>
    <property type="project" value="UniProtKB-KW"/>
</dbReference>
<dbReference type="Proteomes" id="UP000246635">
    <property type="component" value="Unassembled WGS sequence"/>
</dbReference>
<organism evidence="2 3">
    <name type="scientific">Paenibacillus cellulosilyticus</name>
    <dbReference type="NCBI Taxonomy" id="375489"/>
    <lineage>
        <taxon>Bacteria</taxon>
        <taxon>Bacillati</taxon>
        <taxon>Bacillota</taxon>
        <taxon>Bacilli</taxon>
        <taxon>Bacillales</taxon>
        <taxon>Paenibacillaceae</taxon>
        <taxon>Paenibacillus</taxon>
    </lineage>
</organism>
<dbReference type="GO" id="GO:0005524">
    <property type="term" value="F:ATP binding"/>
    <property type="evidence" value="ECO:0007669"/>
    <property type="project" value="InterPro"/>
</dbReference>
<name>A0A2V2YLX8_9BACL</name>
<keyword evidence="2" id="KW-0808">Transferase</keyword>
<dbReference type="OrthoDB" id="6291705at2"/>
<proteinExistence type="predicted"/>
<feature type="domain" description="Phosphoribulokinase/uridine kinase" evidence="1">
    <location>
        <begin position="6"/>
        <end position="135"/>
    </location>
</feature>
<dbReference type="InterPro" id="IPR027417">
    <property type="entry name" value="P-loop_NTPase"/>
</dbReference>
<dbReference type="RefSeq" id="WP_110046718.1">
    <property type="nucleotide sequence ID" value="NZ_CP054612.1"/>
</dbReference>
<evidence type="ECO:0000313" key="2">
    <source>
        <dbReference type="EMBL" id="PWV94488.1"/>
    </source>
</evidence>
<accession>A0A2V2YLX8</accession>
<dbReference type="AlphaFoldDB" id="A0A2V2YLX8"/>
<reference evidence="2 3" key="1">
    <citation type="submission" date="2018-05" db="EMBL/GenBank/DDBJ databases">
        <title>Genomic Encyclopedia of Type Strains, Phase III (KMG-III): the genomes of soil and plant-associated and newly described type strains.</title>
        <authorList>
            <person name="Whitman W."/>
        </authorList>
    </citation>
    <scope>NUCLEOTIDE SEQUENCE [LARGE SCALE GENOMIC DNA]</scope>
    <source>
        <strain evidence="2 3">CECT 5696</strain>
    </source>
</reference>
<keyword evidence="2" id="KW-0418">Kinase</keyword>
<dbReference type="Pfam" id="PF00485">
    <property type="entry name" value="PRK"/>
    <property type="match status" value="1"/>
</dbReference>
<gene>
    <name evidence="2" type="ORF">DFQ01_13053</name>
</gene>
<evidence type="ECO:0000313" key="3">
    <source>
        <dbReference type="Proteomes" id="UP000246635"/>
    </source>
</evidence>